<dbReference type="EMBL" id="JARAKH010000021">
    <property type="protein sequence ID" value="KAK8393294.1"/>
    <property type="molecule type" value="Genomic_DNA"/>
</dbReference>
<dbReference type="GO" id="GO:0045329">
    <property type="term" value="P:carnitine biosynthetic process"/>
    <property type="evidence" value="ECO:0007669"/>
    <property type="project" value="UniProtKB-KW"/>
</dbReference>
<accession>A0AAW0U159</accession>
<dbReference type="GO" id="GO:0046872">
    <property type="term" value="F:metal ion binding"/>
    <property type="evidence" value="ECO:0007669"/>
    <property type="project" value="UniProtKB-KW"/>
</dbReference>
<dbReference type="InterPro" id="IPR010376">
    <property type="entry name" value="GBBH-like_N"/>
</dbReference>
<dbReference type="Gene3D" id="3.30.2020.30">
    <property type="match status" value="1"/>
</dbReference>
<evidence type="ECO:0008006" key="14">
    <source>
        <dbReference type="Google" id="ProtNLM"/>
    </source>
</evidence>
<dbReference type="CDD" id="cd00250">
    <property type="entry name" value="CAS_like"/>
    <property type="match status" value="1"/>
</dbReference>
<keyword evidence="7" id="KW-0223">Dioxygenase</keyword>
<dbReference type="AlphaFoldDB" id="A0AAW0U159"/>
<keyword evidence="5" id="KW-0479">Metal-binding</keyword>
<dbReference type="InterPro" id="IPR003819">
    <property type="entry name" value="TauD/TfdA-like"/>
</dbReference>
<reference evidence="12 13" key="1">
    <citation type="submission" date="2023-03" db="EMBL/GenBank/DDBJ databases">
        <title>High-quality genome of Scylla paramamosain provides insights in environmental adaptation.</title>
        <authorList>
            <person name="Zhang L."/>
        </authorList>
    </citation>
    <scope>NUCLEOTIDE SEQUENCE [LARGE SCALE GENOMIC DNA]</scope>
    <source>
        <strain evidence="12">LZ_2023a</strain>
        <tissue evidence="12">Muscle</tissue>
    </source>
</reference>
<dbReference type="Gene3D" id="3.60.130.10">
    <property type="entry name" value="Clavaminate synthase-like"/>
    <property type="match status" value="1"/>
</dbReference>
<dbReference type="Proteomes" id="UP001487740">
    <property type="component" value="Unassembled WGS sequence"/>
</dbReference>
<dbReference type="PANTHER" id="PTHR10696:SF33">
    <property type="entry name" value="GAMMA-BUTYROBETAINE DIOXYGENASE"/>
    <property type="match status" value="1"/>
</dbReference>
<comment type="pathway">
    <text evidence="3">Amine and polyamine biosynthesis; carnitine biosynthesis.</text>
</comment>
<comment type="cofactor">
    <cofactor evidence="1">
        <name>Fe(2+)</name>
        <dbReference type="ChEBI" id="CHEBI:29033"/>
    </cofactor>
</comment>
<evidence type="ECO:0000256" key="9">
    <source>
        <dbReference type="ARBA" id="ARBA00023004"/>
    </source>
</evidence>
<dbReference type="InterPro" id="IPR042098">
    <property type="entry name" value="TauD-like_sf"/>
</dbReference>
<sequence>MLRMGKLLGGSTLASFFRRRALHPLGRRFVASAPKGIRSFSFYGPVLHCVGEYEGTTRRSTNAGTTCRDNVVISGTQAARPIVSVARDHSAGMLKVCWEGGKEEVYPYVWLKDNCRCPSCYHKVSHSRLTFIEETDLKAEPISVQRFQVIEGGQQVEVVWQDVHHSTYGTEWLHSRGFSEESRQARDSRYRLERKFWGSESLDDFPEVSFKEVITDDVALLEWLRQLEVYGFVKVKDAPAEIGQVRRLAERIAFIRKTHYGEDFTVQAKPDPSNVAYLNGPLQLHADLPYYEYKPGVQFIHCITQYEGVGGDSQITDAIHVARQLQKECPEHYRLLTDTPVDWFDIGTDETGEFYKLLRLPVICTDKNGQIRRINMSQPQRDSHFSVPPGEVTAWYAAMVAYYRLLSDPKYCLQFKMTPGTIITFDNLRIVHGRTGYFSGPGERHVQGCYLDWDEVRSRRRVLETKIDPYRSLYNQ</sequence>
<gene>
    <name evidence="12" type="ORF">O3P69_013366</name>
</gene>
<feature type="domain" description="Gamma-butyrobetaine hydroxylase-like N-terminal" evidence="11">
    <location>
        <begin position="91"/>
        <end position="174"/>
    </location>
</feature>
<comment type="similarity">
    <text evidence="4">Belongs to the gamma-BBH/TMLD family.</text>
</comment>
<evidence type="ECO:0000256" key="8">
    <source>
        <dbReference type="ARBA" id="ARBA00023002"/>
    </source>
</evidence>
<dbReference type="Pfam" id="PF02668">
    <property type="entry name" value="TauD"/>
    <property type="match status" value="1"/>
</dbReference>
<dbReference type="SUPFAM" id="SSF51197">
    <property type="entry name" value="Clavaminate synthase-like"/>
    <property type="match status" value="1"/>
</dbReference>
<dbReference type="FunFam" id="3.60.130.10:FF:000001">
    <property type="entry name" value="Trimethyllysine dioxygenase, mitochondrial"/>
    <property type="match status" value="1"/>
</dbReference>
<dbReference type="PANTHER" id="PTHR10696">
    <property type="entry name" value="GAMMA-BUTYROBETAINE HYDROXYLASE-RELATED"/>
    <property type="match status" value="1"/>
</dbReference>
<dbReference type="FunFam" id="3.30.2020.30:FF:000002">
    <property type="entry name" value="Putative gamma-butyrobetaine dioxygenase"/>
    <property type="match status" value="1"/>
</dbReference>
<evidence type="ECO:0000313" key="12">
    <source>
        <dbReference type="EMBL" id="KAK8393294.1"/>
    </source>
</evidence>
<dbReference type="InterPro" id="IPR038492">
    <property type="entry name" value="GBBH-like_N_sf"/>
</dbReference>
<protein>
    <recommendedName>
        <fullName evidence="14">Gamma-butyrobetaine dioxygenase</fullName>
    </recommendedName>
</protein>
<dbReference type="GO" id="GO:0016706">
    <property type="term" value="F:2-oxoglutarate-dependent dioxygenase activity"/>
    <property type="evidence" value="ECO:0007669"/>
    <property type="project" value="UniProtKB-ARBA"/>
</dbReference>
<evidence type="ECO:0000256" key="3">
    <source>
        <dbReference type="ARBA" id="ARBA00005022"/>
    </source>
</evidence>
<name>A0AAW0U159_SCYPA</name>
<evidence type="ECO:0000256" key="5">
    <source>
        <dbReference type="ARBA" id="ARBA00022723"/>
    </source>
</evidence>
<comment type="cofactor">
    <cofactor evidence="2">
        <name>L-ascorbate</name>
        <dbReference type="ChEBI" id="CHEBI:38290"/>
    </cofactor>
</comment>
<proteinExistence type="inferred from homology"/>
<evidence type="ECO:0000256" key="1">
    <source>
        <dbReference type="ARBA" id="ARBA00001954"/>
    </source>
</evidence>
<evidence type="ECO:0000259" key="10">
    <source>
        <dbReference type="Pfam" id="PF02668"/>
    </source>
</evidence>
<evidence type="ECO:0000313" key="13">
    <source>
        <dbReference type="Proteomes" id="UP001487740"/>
    </source>
</evidence>
<keyword evidence="8" id="KW-0560">Oxidoreductase</keyword>
<keyword evidence="9" id="KW-0408">Iron</keyword>
<feature type="domain" description="TauD/TfdA-like" evidence="10">
    <location>
        <begin position="200"/>
        <end position="450"/>
    </location>
</feature>
<evidence type="ECO:0000256" key="4">
    <source>
        <dbReference type="ARBA" id="ARBA00008654"/>
    </source>
</evidence>
<dbReference type="InterPro" id="IPR050411">
    <property type="entry name" value="AlphaKG_dependent_hydroxylases"/>
</dbReference>
<evidence type="ECO:0000256" key="6">
    <source>
        <dbReference type="ARBA" id="ARBA00022873"/>
    </source>
</evidence>
<evidence type="ECO:0000259" key="11">
    <source>
        <dbReference type="Pfam" id="PF06155"/>
    </source>
</evidence>
<evidence type="ECO:0000256" key="2">
    <source>
        <dbReference type="ARBA" id="ARBA00001961"/>
    </source>
</evidence>
<dbReference type="Pfam" id="PF06155">
    <property type="entry name" value="GBBH-like_N"/>
    <property type="match status" value="1"/>
</dbReference>
<keyword evidence="13" id="KW-1185">Reference proteome</keyword>
<comment type="caution">
    <text evidence="12">The sequence shown here is derived from an EMBL/GenBank/DDBJ whole genome shotgun (WGS) entry which is preliminary data.</text>
</comment>
<keyword evidence="6" id="KW-0124">Carnitine biosynthesis</keyword>
<dbReference type="GO" id="GO:0005739">
    <property type="term" value="C:mitochondrion"/>
    <property type="evidence" value="ECO:0007669"/>
    <property type="project" value="TreeGrafter"/>
</dbReference>
<organism evidence="12 13">
    <name type="scientific">Scylla paramamosain</name>
    <name type="common">Mud crab</name>
    <dbReference type="NCBI Taxonomy" id="85552"/>
    <lineage>
        <taxon>Eukaryota</taxon>
        <taxon>Metazoa</taxon>
        <taxon>Ecdysozoa</taxon>
        <taxon>Arthropoda</taxon>
        <taxon>Crustacea</taxon>
        <taxon>Multicrustacea</taxon>
        <taxon>Malacostraca</taxon>
        <taxon>Eumalacostraca</taxon>
        <taxon>Eucarida</taxon>
        <taxon>Decapoda</taxon>
        <taxon>Pleocyemata</taxon>
        <taxon>Brachyura</taxon>
        <taxon>Eubrachyura</taxon>
        <taxon>Portunoidea</taxon>
        <taxon>Portunidae</taxon>
        <taxon>Portuninae</taxon>
        <taxon>Scylla</taxon>
    </lineage>
</organism>
<evidence type="ECO:0000256" key="7">
    <source>
        <dbReference type="ARBA" id="ARBA00022964"/>
    </source>
</evidence>